<accession>A0A3N6RQD4</accession>
<dbReference type="SUPFAM" id="SSF53448">
    <property type="entry name" value="Nucleotide-diphospho-sugar transferases"/>
    <property type="match status" value="1"/>
</dbReference>
<feature type="domain" description="Glycosyltransferase 2-like" evidence="5">
    <location>
        <begin position="10"/>
        <end position="164"/>
    </location>
</feature>
<dbReference type="EMBL" id="RCBY01000010">
    <property type="protein sequence ID" value="RQH54566.1"/>
    <property type="molecule type" value="Genomic_DNA"/>
</dbReference>
<dbReference type="PANTHER" id="PTHR43179:SF12">
    <property type="entry name" value="GALACTOFURANOSYLTRANSFERASE GLFT2"/>
    <property type="match status" value="1"/>
</dbReference>
<evidence type="ECO:0000256" key="2">
    <source>
        <dbReference type="ARBA" id="ARBA00006739"/>
    </source>
</evidence>
<comment type="similarity">
    <text evidence="2">Belongs to the glycosyltransferase 2 family.</text>
</comment>
<dbReference type="InterPro" id="IPR029044">
    <property type="entry name" value="Nucleotide-diphossugar_trans"/>
</dbReference>
<proteinExistence type="inferred from homology"/>
<evidence type="ECO:0000313" key="7">
    <source>
        <dbReference type="Proteomes" id="UP000269154"/>
    </source>
</evidence>
<dbReference type="PANTHER" id="PTHR43179">
    <property type="entry name" value="RHAMNOSYLTRANSFERASE WBBL"/>
    <property type="match status" value="1"/>
</dbReference>
<protein>
    <submittedName>
        <fullName evidence="6">Glycosyltransferase family 2 protein</fullName>
    </submittedName>
</protein>
<evidence type="ECO:0000259" key="5">
    <source>
        <dbReference type="Pfam" id="PF00535"/>
    </source>
</evidence>
<evidence type="ECO:0000256" key="4">
    <source>
        <dbReference type="ARBA" id="ARBA00022679"/>
    </source>
</evidence>
<comment type="pathway">
    <text evidence="1">Cell wall biogenesis; cell wall polysaccharide biosynthesis.</text>
</comment>
<gene>
    <name evidence="6" type="ORF">D5R40_03355</name>
</gene>
<keyword evidence="3" id="KW-0328">Glycosyltransferase</keyword>
<evidence type="ECO:0000256" key="3">
    <source>
        <dbReference type="ARBA" id="ARBA00022676"/>
    </source>
</evidence>
<keyword evidence="4 6" id="KW-0808">Transferase</keyword>
<organism evidence="6 7">
    <name type="scientific">Okeania hirsuta</name>
    <dbReference type="NCBI Taxonomy" id="1458930"/>
    <lineage>
        <taxon>Bacteria</taxon>
        <taxon>Bacillati</taxon>
        <taxon>Cyanobacteriota</taxon>
        <taxon>Cyanophyceae</taxon>
        <taxon>Oscillatoriophycideae</taxon>
        <taxon>Oscillatoriales</taxon>
        <taxon>Microcoleaceae</taxon>
        <taxon>Okeania</taxon>
    </lineage>
</organism>
<dbReference type="RefSeq" id="WP_124154230.1">
    <property type="nucleotide sequence ID" value="NZ_CAWOLW010000002.1"/>
</dbReference>
<reference evidence="6 7" key="1">
    <citation type="journal article" date="2018" name="ACS Chem. Biol.">
        <title>Ketoreductase domain dysfunction expands chemodiversity: malyngamide biosynthesis in the cyanobacterium Okeania hirsuta.</title>
        <authorList>
            <person name="Moss N.A."/>
            <person name="Leao T."/>
            <person name="Rankin M."/>
            <person name="McCullough T.M."/>
            <person name="Qu P."/>
            <person name="Korobeynikov A."/>
            <person name="Smith J.L."/>
            <person name="Gerwick L."/>
            <person name="Gerwick W.H."/>
        </authorList>
    </citation>
    <scope>NUCLEOTIDE SEQUENCE [LARGE SCALE GENOMIC DNA]</scope>
    <source>
        <strain evidence="6 7">PAB10Feb10-1</strain>
    </source>
</reference>
<evidence type="ECO:0000256" key="1">
    <source>
        <dbReference type="ARBA" id="ARBA00004776"/>
    </source>
</evidence>
<dbReference type="Gene3D" id="3.90.550.10">
    <property type="entry name" value="Spore Coat Polysaccharide Biosynthesis Protein SpsA, Chain A"/>
    <property type="match status" value="1"/>
</dbReference>
<keyword evidence="7" id="KW-1185">Reference proteome</keyword>
<dbReference type="InterPro" id="IPR001173">
    <property type="entry name" value="Glyco_trans_2-like"/>
</dbReference>
<comment type="caution">
    <text evidence="6">The sequence shown here is derived from an EMBL/GenBank/DDBJ whole genome shotgun (WGS) entry which is preliminary data.</text>
</comment>
<dbReference type="GO" id="GO:0016757">
    <property type="term" value="F:glycosyltransferase activity"/>
    <property type="evidence" value="ECO:0007669"/>
    <property type="project" value="UniProtKB-KW"/>
</dbReference>
<sequence>MYFLTVNYYSTQLIQKLINSITLTPQLFQEIIIINNSTDDNSIYQLQKNTTIIIDSETNLGYGKACNLGLNWIYDQNPQAIIWLINPDAYLFPDSLEKAHHFLAKNPEFSILGTTVYEPTGKVWFSGGKFIPKTGKIIANEFISNTETSIADWVTGCSMLINFKNFKNCPEFDEDYFLYYEDFDFCRRYVKQGHKIAITQKISVIHQPSSITNKNPELKLEHSIYSYLLSLEKHTNKLVLIYRLLRITIAALVKLPINYQIAHVKIKAIRKFIRYNCRLGRTKC</sequence>
<dbReference type="Pfam" id="PF00535">
    <property type="entry name" value="Glycos_transf_2"/>
    <property type="match status" value="1"/>
</dbReference>
<dbReference type="Proteomes" id="UP000269154">
    <property type="component" value="Unassembled WGS sequence"/>
</dbReference>
<name>A0A3N6RQD4_9CYAN</name>
<dbReference type="OrthoDB" id="9813495at2"/>
<dbReference type="AlphaFoldDB" id="A0A3N6RQD4"/>
<evidence type="ECO:0000313" key="6">
    <source>
        <dbReference type="EMBL" id="RQH54566.1"/>
    </source>
</evidence>